<organism evidence="2 3">
    <name type="scientific">Austropuccinia psidii MF-1</name>
    <dbReference type="NCBI Taxonomy" id="1389203"/>
    <lineage>
        <taxon>Eukaryota</taxon>
        <taxon>Fungi</taxon>
        <taxon>Dikarya</taxon>
        <taxon>Basidiomycota</taxon>
        <taxon>Pucciniomycotina</taxon>
        <taxon>Pucciniomycetes</taxon>
        <taxon>Pucciniales</taxon>
        <taxon>Sphaerophragmiaceae</taxon>
        <taxon>Austropuccinia</taxon>
    </lineage>
</organism>
<proteinExistence type="predicted"/>
<accession>A0A9Q3PML2</accession>
<dbReference type="AlphaFoldDB" id="A0A9Q3PML2"/>
<evidence type="ECO:0000256" key="1">
    <source>
        <dbReference type="SAM" id="SignalP"/>
    </source>
</evidence>
<reference evidence="2" key="1">
    <citation type="submission" date="2021-03" db="EMBL/GenBank/DDBJ databases">
        <title>Draft genome sequence of rust myrtle Austropuccinia psidii MF-1, a brazilian biotype.</title>
        <authorList>
            <person name="Quecine M.C."/>
            <person name="Pachon D.M.R."/>
            <person name="Bonatelli M.L."/>
            <person name="Correr F.H."/>
            <person name="Franceschini L.M."/>
            <person name="Leite T.F."/>
            <person name="Margarido G.R.A."/>
            <person name="Almeida C.A."/>
            <person name="Ferrarezi J.A."/>
            <person name="Labate C.A."/>
        </authorList>
    </citation>
    <scope>NUCLEOTIDE SEQUENCE</scope>
    <source>
        <strain evidence="2">MF-1</strain>
    </source>
</reference>
<evidence type="ECO:0000313" key="3">
    <source>
        <dbReference type="Proteomes" id="UP000765509"/>
    </source>
</evidence>
<comment type="caution">
    <text evidence="2">The sequence shown here is derived from an EMBL/GenBank/DDBJ whole genome shotgun (WGS) entry which is preliminary data.</text>
</comment>
<keyword evidence="1" id="KW-0732">Signal</keyword>
<feature type="chain" id="PRO_5040347237" description="Secreted protein" evidence="1">
    <location>
        <begin position="20"/>
        <end position="150"/>
    </location>
</feature>
<gene>
    <name evidence="2" type="ORF">O181_105672</name>
</gene>
<feature type="signal peptide" evidence="1">
    <location>
        <begin position="1"/>
        <end position="19"/>
    </location>
</feature>
<sequence length="150" mass="16689">MLNSFFLIAALAFSHSVSALATTNQTCYLKFQPVSSKTVWCKNKHKVPYKCTTSSCHVGRLSLKDGLRFEGCNTQQSLDFVAYVWPTSFAAGHYSSRSVWVYAGKRAPNLTSIRTDIDPADPIMCLWGNSSTEPNLVRPECDKCEPARSK</sequence>
<protein>
    <recommendedName>
        <fullName evidence="4">Secreted protein</fullName>
    </recommendedName>
</protein>
<dbReference type="EMBL" id="AVOT02078285">
    <property type="protein sequence ID" value="MBW0565957.1"/>
    <property type="molecule type" value="Genomic_DNA"/>
</dbReference>
<dbReference type="Proteomes" id="UP000765509">
    <property type="component" value="Unassembled WGS sequence"/>
</dbReference>
<keyword evidence="3" id="KW-1185">Reference proteome</keyword>
<evidence type="ECO:0000313" key="2">
    <source>
        <dbReference type="EMBL" id="MBW0565957.1"/>
    </source>
</evidence>
<evidence type="ECO:0008006" key="4">
    <source>
        <dbReference type="Google" id="ProtNLM"/>
    </source>
</evidence>
<name>A0A9Q3PML2_9BASI</name>